<dbReference type="Proteomes" id="UP000031599">
    <property type="component" value="Unassembled WGS sequence"/>
</dbReference>
<proteinExistence type="predicted"/>
<evidence type="ECO:0000313" key="3">
    <source>
        <dbReference type="Proteomes" id="UP000031599"/>
    </source>
</evidence>
<dbReference type="EMBL" id="JMCC02000076">
    <property type="protein sequence ID" value="KIG14230.1"/>
    <property type="molecule type" value="Genomic_DNA"/>
</dbReference>
<protein>
    <submittedName>
        <fullName evidence="2">Uncharacterized protein</fullName>
    </submittedName>
</protein>
<evidence type="ECO:0000313" key="2">
    <source>
        <dbReference type="EMBL" id="KIG14230.1"/>
    </source>
</evidence>
<feature type="compositionally biased region" description="Basic and acidic residues" evidence="1">
    <location>
        <begin position="32"/>
        <end position="41"/>
    </location>
</feature>
<comment type="caution">
    <text evidence="2">The sequence shown here is derived from an EMBL/GenBank/DDBJ whole genome shotgun (WGS) entry which is preliminary data.</text>
</comment>
<accession>A0A0C2CXA1</accession>
<evidence type="ECO:0000256" key="1">
    <source>
        <dbReference type="SAM" id="MobiDB-lite"/>
    </source>
</evidence>
<sequence>MLRRGKRSPEQQQVDAVGPCGAPSVASGPRGRLGELIEVERRRARAPPSRQA</sequence>
<reference evidence="2 3" key="1">
    <citation type="submission" date="2014-12" db="EMBL/GenBank/DDBJ databases">
        <title>Genome assembly of Enhygromyxa salina DSM 15201.</title>
        <authorList>
            <person name="Sharma G."/>
            <person name="Subramanian S."/>
        </authorList>
    </citation>
    <scope>NUCLEOTIDE SEQUENCE [LARGE SCALE GENOMIC DNA]</scope>
    <source>
        <strain evidence="2 3">DSM 15201</strain>
    </source>
</reference>
<organism evidence="2 3">
    <name type="scientific">Enhygromyxa salina</name>
    <dbReference type="NCBI Taxonomy" id="215803"/>
    <lineage>
        <taxon>Bacteria</taxon>
        <taxon>Pseudomonadati</taxon>
        <taxon>Myxococcota</taxon>
        <taxon>Polyangia</taxon>
        <taxon>Nannocystales</taxon>
        <taxon>Nannocystaceae</taxon>
        <taxon>Enhygromyxa</taxon>
    </lineage>
</organism>
<dbReference type="AlphaFoldDB" id="A0A0C2CXA1"/>
<feature type="region of interest" description="Disordered" evidence="1">
    <location>
        <begin position="1"/>
        <end position="52"/>
    </location>
</feature>
<name>A0A0C2CXA1_9BACT</name>
<gene>
    <name evidence="2" type="ORF">DB30_06979</name>
</gene>